<dbReference type="SUPFAM" id="SSF50630">
    <property type="entry name" value="Acid proteases"/>
    <property type="match status" value="1"/>
</dbReference>
<evidence type="ECO:0000256" key="12">
    <source>
        <dbReference type="PIRSR" id="PIRSR601461-2"/>
    </source>
</evidence>
<evidence type="ECO:0000256" key="3">
    <source>
        <dbReference type="ARBA" id="ARBA00022554"/>
    </source>
</evidence>
<keyword evidence="3" id="KW-0926">Vacuole</keyword>
<proteinExistence type="inferred from homology"/>
<accession>A0A0W0D891</accession>
<dbReference type="GO" id="GO:0070492">
    <property type="term" value="F:oligosaccharide binding"/>
    <property type="evidence" value="ECO:0007669"/>
    <property type="project" value="EnsemblFungi"/>
</dbReference>
<dbReference type="GO" id="GO:0051603">
    <property type="term" value="P:proteolysis involved in protein catabolic process"/>
    <property type="evidence" value="ECO:0007669"/>
    <property type="project" value="EnsemblFungi"/>
</dbReference>
<dbReference type="FunFam" id="2.40.70.10:FF:000036">
    <property type="entry name" value="Vacuolar aspartic protease"/>
    <property type="match status" value="1"/>
</dbReference>
<dbReference type="PROSITE" id="PS00141">
    <property type="entry name" value="ASP_PROTEASE"/>
    <property type="match status" value="2"/>
</dbReference>
<reference evidence="15 16" key="1">
    <citation type="submission" date="2015-10" db="EMBL/GenBank/DDBJ databases">
        <title>Draft genomes sequences of Candida glabrata isolates 1A, 1B, 2A, 2B, 3A and 3B.</title>
        <authorList>
            <person name="Haavelsrud O.E."/>
            <person name="Gaustad P."/>
        </authorList>
    </citation>
    <scope>NUCLEOTIDE SEQUENCE [LARGE SCALE GENOMIC DNA]</scope>
    <source>
        <strain evidence="15">910700640</strain>
    </source>
</reference>
<dbReference type="VEuPathDB" id="FungiDB:GWK60_M02123"/>
<dbReference type="GO" id="GO:0097718">
    <property type="term" value="F:disordered domain specific binding"/>
    <property type="evidence" value="ECO:0007669"/>
    <property type="project" value="EnsemblFungi"/>
</dbReference>
<evidence type="ECO:0000256" key="10">
    <source>
        <dbReference type="ARBA" id="ARBA00042718"/>
    </source>
</evidence>
<dbReference type="EMBL" id="LLZZ01000106">
    <property type="protein sequence ID" value="KTB08068.1"/>
    <property type="molecule type" value="Genomic_DNA"/>
</dbReference>
<dbReference type="InterPro" id="IPR021109">
    <property type="entry name" value="Peptidase_aspartic_dom_sf"/>
</dbReference>
<keyword evidence="6 13" id="KW-0064">Aspartyl protease</keyword>
<dbReference type="Gene3D" id="2.40.70.10">
    <property type="entry name" value="Acid Proteases"/>
    <property type="match status" value="2"/>
</dbReference>
<dbReference type="VEuPathDB" id="FungiDB:GW608_M02123"/>
<evidence type="ECO:0000256" key="5">
    <source>
        <dbReference type="ARBA" id="ARBA00022729"/>
    </source>
</evidence>
<dbReference type="OMA" id="KYDHDAS"/>
<evidence type="ECO:0000259" key="14">
    <source>
        <dbReference type="PROSITE" id="PS51767"/>
    </source>
</evidence>
<keyword evidence="8 12" id="KW-1015">Disulfide bond</keyword>
<dbReference type="VEuPathDB" id="FungiDB:CAGL0M02211g"/>
<dbReference type="SMR" id="A0A0W0D891"/>
<dbReference type="PRINTS" id="PR00792">
    <property type="entry name" value="PEPSIN"/>
</dbReference>
<evidence type="ECO:0000256" key="1">
    <source>
        <dbReference type="ARBA" id="ARBA00004116"/>
    </source>
</evidence>
<keyword evidence="5" id="KW-0732">Signal</keyword>
<dbReference type="FunFam" id="2.40.70.10:FF:000002">
    <property type="entry name" value="Vacuolar aspartic proteinase"/>
    <property type="match status" value="1"/>
</dbReference>
<evidence type="ECO:0000313" key="15">
    <source>
        <dbReference type="EMBL" id="KTB08068.1"/>
    </source>
</evidence>
<feature type="disulfide bond" evidence="12">
    <location>
        <begin position="122"/>
        <end position="127"/>
    </location>
</feature>
<evidence type="ECO:0000256" key="11">
    <source>
        <dbReference type="PIRSR" id="PIRSR601461-1"/>
    </source>
</evidence>
<evidence type="ECO:0000256" key="9">
    <source>
        <dbReference type="ARBA" id="ARBA00023180"/>
    </source>
</evidence>
<dbReference type="GO" id="GO:0032258">
    <property type="term" value="P:cytoplasm to vacuole targeting by the Cvt pathway"/>
    <property type="evidence" value="ECO:0007669"/>
    <property type="project" value="EnsemblFungi"/>
</dbReference>
<name>A0A0W0D891_CANGB</name>
<evidence type="ECO:0000256" key="6">
    <source>
        <dbReference type="ARBA" id="ARBA00022750"/>
    </source>
</evidence>
<keyword evidence="7 13" id="KW-0378">Hydrolase</keyword>
<dbReference type="Pfam" id="PF00026">
    <property type="entry name" value="Asp"/>
    <property type="match status" value="1"/>
</dbReference>
<dbReference type="GO" id="GO:0000324">
    <property type="term" value="C:fungal-type vacuole"/>
    <property type="evidence" value="ECO:0007669"/>
    <property type="project" value="EnsemblFungi"/>
</dbReference>
<evidence type="ECO:0000256" key="13">
    <source>
        <dbReference type="RuleBase" id="RU000454"/>
    </source>
</evidence>
<dbReference type="OrthoDB" id="771136at2759"/>
<sequence length="415" mass="45378">MRLSLSVLMPLALMLLGDYADAKVFQAELKKEKLTKEMLELGFEAHVQQLGHKYVSQYEKANPGTVLPRDHLFYPDQVHNVPLSNYMDAQYFADISLGTPPQKFKVILDTGSSNLWVPSVDCGSLACFLHNKYDHSQSSTYIKDGRPLSISYGSGSIEGYISEDNLQIGDLTIQNQKFGETTSEPGLAFAFGKFDGILGLAYDTIAQDDITPPFYSAIQQHLLDESKFSFYLKSVNDPAAEGGSASDGGVFTLGGVDSSKFKGDLIPLHVRRQAYWEVPLNAIKLGDQSTGKLENTGAAIDTGTSLITLPSDMAEIINAQIGAKKGWTGQYTLECSTRAKLPDLTFTLDGHDFVLSPFEYTLEVSGSCISVITPMDFPEPIGRMAILGDAFLRRYYSVFDLDANVVSLAEAVHSA</sequence>
<feature type="active site" evidence="11">
    <location>
        <position position="109"/>
    </location>
</feature>
<dbReference type="InterPro" id="IPR001969">
    <property type="entry name" value="Aspartic_peptidase_AS"/>
</dbReference>
<evidence type="ECO:0000256" key="7">
    <source>
        <dbReference type="ARBA" id="ARBA00022801"/>
    </source>
</evidence>
<keyword evidence="4 13" id="KW-0645">Protease</keyword>
<dbReference type="PANTHER" id="PTHR47966">
    <property type="entry name" value="BETA-SITE APP-CLEAVING ENZYME, ISOFORM A-RELATED"/>
    <property type="match status" value="1"/>
</dbReference>
<dbReference type="GO" id="GO:0016237">
    <property type="term" value="P:microautophagy"/>
    <property type="evidence" value="ECO:0007669"/>
    <property type="project" value="EnsemblFungi"/>
</dbReference>
<feature type="active site" evidence="11">
    <location>
        <position position="301"/>
    </location>
</feature>
<keyword evidence="9" id="KW-0325">Glycoprotein</keyword>
<dbReference type="PhylomeDB" id="A0A0W0D891"/>
<evidence type="ECO:0000256" key="2">
    <source>
        <dbReference type="ARBA" id="ARBA00007447"/>
    </source>
</evidence>
<dbReference type="InterPro" id="IPR033121">
    <property type="entry name" value="PEPTIDASE_A1"/>
</dbReference>
<dbReference type="VEuPathDB" id="FungiDB:GVI51_M02123"/>
<dbReference type="Proteomes" id="UP000054886">
    <property type="component" value="Unassembled WGS sequence"/>
</dbReference>
<dbReference type="AlphaFoldDB" id="A0A0W0D891"/>
<evidence type="ECO:0000256" key="8">
    <source>
        <dbReference type="ARBA" id="ARBA00023157"/>
    </source>
</evidence>
<dbReference type="GO" id="GO:0004190">
    <property type="term" value="F:aspartic-type endopeptidase activity"/>
    <property type="evidence" value="ECO:0007669"/>
    <property type="project" value="UniProtKB-KW"/>
</dbReference>
<dbReference type="GO" id="GO:0000425">
    <property type="term" value="P:pexophagy"/>
    <property type="evidence" value="ECO:0007669"/>
    <property type="project" value="EnsemblFungi"/>
</dbReference>
<dbReference type="InterPro" id="IPR001461">
    <property type="entry name" value="Aspartic_peptidase_A1"/>
</dbReference>
<dbReference type="GO" id="GO:0032991">
    <property type="term" value="C:protein-containing complex"/>
    <property type="evidence" value="ECO:0007669"/>
    <property type="project" value="EnsemblFungi"/>
</dbReference>
<comment type="subcellular location">
    <subcellularLocation>
        <location evidence="1">Vacuole</location>
    </subcellularLocation>
</comment>
<dbReference type="VEuPathDB" id="FungiDB:B1J91_M02211g"/>
<dbReference type="CDD" id="cd05488">
    <property type="entry name" value="Proteinase_A_fungi"/>
    <property type="match status" value="1"/>
</dbReference>
<dbReference type="PROSITE" id="PS51767">
    <property type="entry name" value="PEPTIDASE_A1"/>
    <property type="match status" value="1"/>
</dbReference>
<evidence type="ECO:0000256" key="4">
    <source>
        <dbReference type="ARBA" id="ARBA00022670"/>
    </source>
</evidence>
<protein>
    <recommendedName>
        <fullName evidence="10">Aspartate protease</fullName>
    </recommendedName>
</protein>
<comment type="caution">
    <text evidence="15">The sequence shown here is derived from an EMBL/GenBank/DDBJ whole genome shotgun (WGS) entry which is preliminary data.</text>
</comment>
<dbReference type="InterPro" id="IPR033819">
    <property type="entry name" value="Saccharopepsin"/>
</dbReference>
<dbReference type="PANTHER" id="PTHR47966:SF51">
    <property type="entry name" value="BETA-SITE APP-CLEAVING ENZYME, ISOFORM A-RELATED"/>
    <property type="match status" value="1"/>
</dbReference>
<feature type="domain" description="Peptidase A1" evidence="14">
    <location>
        <begin position="91"/>
        <end position="409"/>
    </location>
</feature>
<organism evidence="15 16">
    <name type="scientific">Candida glabrata</name>
    <name type="common">Yeast</name>
    <name type="synonym">Torulopsis glabrata</name>
    <dbReference type="NCBI Taxonomy" id="5478"/>
    <lineage>
        <taxon>Eukaryota</taxon>
        <taxon>Fungi</taxon>
        <taxon>Dikarya</taxon>
        <taxon>Ascomycota</taxon>
        <taxon>Saccharomycotina</taxon>
        <taxon>Saccharomycetes</taxon>
        <taxon>Saccharomycetales</taxon>
        <taxon>Saccharomycetaceae</taxon>
        <taxon>Nakaseomyces</taxon>
    </lineage>
</organism>
<comment type="similarity">
    <text evidence="2 13">Belongs to the peptidase A1 family.</text>
</comment>
<evidence type="ECO:0000313" key="16">
    <source>
        <dbReference type="Proteomes" id="UP000054886"/>
    </source>
</evidence>
<gene>
    <name evidence="15" type="ORF">AO440_003952</name>
</gene>